<dbReference type="PANTHER" id="PTHR48098:SF6">
    <property type="entry name" value="FERRI-BACILLIBACTIN ESTERASE BESA"/>
    <property type="match status" value="1"/>
</dbReference>
<dbReference type="InterPro" id="IPR000801">
    <property type="entry name" value="Esterase-like"/>
</dbReference>
<dbReference type="EMBL" id="UHED01000001">
    <property type="protein sequence ID" value="SUM81967.1"/>
    <property type="molecule type" value="Genomic_DNA"/>
</dbReference>
<protein>
    <submittedName>
        <fullName evidence="1">Esterase</fullName>
    </submittedName>
</protein>
<dbReference type="Pfam" id="PF00756">
    <property type="entry name" value="Esterase"/>
    <property type="match status" value="1"/>
</dbReference>
<reference evidence="1 2" key="1">
    <citation type="submission" date="2018-06" db="EMBL/GenBank/DDBJ databases">
        <authorList>
            <consortium name="Pathogen Informatics"/>
            <person name="Doyle S."/>
        </authorList>
    </citation>
    <scope>NUCLEOTIDE SEQUENCE [LARGE SCALE GENOMIC DNA]</scope>
    <source>
        <strain evidence="1 2">NCTC7688</strain>
    </source>
</reference>
<evidence type="ECO:0000313" key="2">
    <source>
        <dbReference type="Proteomes" id="UP000254707"/>
    </source>
</evidence>
<proteinExistence type="predicted"/>
<dbReference type="RefSeq" id="WP_041079366.1">
    <property type="nucleotide sequence ID" value="NZ_CP172400.1"/>
</dbReference>
<dbReference type="InterPro" id="IPR050583">
    <property type="entry name" value="Mycobacterial_A85_antigen"/>
</dbReference>
<dbReference type="PANTHER" id="PTHR48098">
    <property type="entry name" value="ENTEROCHELIN ESTERASE-RELATED"/>
    <property type="match status" value="1"/>
</dbReference>
<accession>A0A380HKJ8</accession>
<dbReference type="InterPro" id="IPR029058">
    <property type="entry name" value="AB_hydrolase_fold"/>
</dbReference>
<evidence type="ECO:0000313" key="1">
    <source>
        <dbReference type="EMBL" id="SUM81967.1"/>
    </source>
</evidence>
<sequence>MSIRELSLSFHHQEIKIKLPKNYFKTNGKSYPLVIVQDGDYLFKDVKKDVIFVGIVPNNRKKDYTPWKSVVGDIEYGGQADAYITWVADAVIPYLRKCFRISQDRKDIGIAGASFGGLVSLYALFKHADTFGHYILISPSVWYPDFVKFMKSQPIINSTHHIYWYVGQLEGKQSNHLNQYMVPQTEAAVDILNELLVSQTSVFYFDTNRKGLHRQYYFKKYFNRAINKLF</sequence>
<dbReference type="AlphaFoldDB" id="A0A380HKJ8"/>
<organism evidence="1 2">
    <name type="scientific">Staphylococcus saprophyticus</name>
    <dbReference type="NCBI Taxonomy" id="29385"/>
    <lineage>
        <taxon>Bacteria</taxon>
        <taxon>Bacillati</taxon>
        <taxon>Bacillota</taxon>
        <taxon>Bacilli</taxon>
        <taxon>Bacillales</taxon>
        <taxon>Staphylococcaceae</taxon>
        <taxon>Staphylococcus</taxon>
    </lineage>
</organism>
<dbReference type="Proteomes" id="UP000254707">
    <property type="component" value="Unassembled WGS sequence"/>
</dbReference>
<dbReference type="SUPFAM" id="SSF53474">
    <property type="entry name" value="alpha/beta-Hydrolases"/>
    <property type="match status" value="1"/>
</dbReference>
<name>A0A380HKJ8_STASA</name>
<gene>
    <name evidence="1" type="ORF">NCTC7688_00463</name>
</gene>
<dbReference type="Gene3D" id="3.40.50.1820">
    <property type="entry name" value="alpha/beta hydrolase"/>
    <property type="match status" value="1"/>
</dbReference>